<evidence type="ECO:0000256" key="3">
    <source>
        <dbReference type="SAM" id="Phobius"/>
    </source>
</evidence>
<dbReference type="InterPro" id="IPR036388">
    <property type="entry name" value="WH-like_DNA-bd_sf"/>
</dbReference>
<feature type="region of interest" description="Disordered" evidence="2">
    <location>
        <begin position="579"/>
        <end position="658"/>
    </location>
</feature>
<dbReference type="PANTHER" id="PTHR22792:SF132">
    <property type="entry name" value="LA-RELATED PROTEIN 1"/>
    <property type="match status" value="1"/>
</dbReference>
<dbReference type="InParanoid" id="B0DLH4"/>
<dbReference type="InterPro" id="IPR006630">
    <property type="entry name" value="La_HTH"/>
</dbReference>
<evidence type="ECO:0000259" key="4">
    <source>
        <dbReference type="SMART" id="SM00715"/>
    </source>
</evidence>
<dbReference type="InterPro" id="IPR045180">
    <property type="entry name" value="La_dom_prot"/>
</dbReference>
<dbReference type="InterPro" id="IPR036390">
    <property type="entry name" value="WH_DNA-bd_sf"/>
</dbReference>
<keyword evidence="6" id="KW-1185">Reference proteome</keyword>
<keyword evidence="1" id="KW-0694">RNA-binding</keyword>
<dbReference type="SMART" id="SM00715">
    <property type="entry name" value="LA"/>
    <property type="match status" value="1"/>
</dbReference>
<feature type="transmembrane region" description="Helical" evidence="3">
    <location>
        <begin position="812"/>
        <end position="839"/>
    </location>
</feature>
<evidence type="ECO:0000256" key="1">
    <source>
        <dbReference type="ARBA" id="ARBA00022884"/>
    </source>
</evidence>
<dbReference type="Gene3D" id="1.10.10.10">
    <property type="entry name" value="Winged helix-like DNA-binding domain superfamily/Winged helix DNA-binding domain"/>
    <property type="match status" value="1"/>
</dbReference>
<accession>B0DLH4</accession>
<feature type="compositionally biased region" description="Basic and acidic residues" evidence="2">
    <location>
        <begin position="959"/>
        <end position="968"/>
    </location>
</feature>
<dbReference type="STRING" id="486041.B0DLH4"/>
<feature type="compositionally biased region" description="Polar residues" evidence="2">
    <location>
        <begin position="69"/>
        <end position="83"/>
    </location>
</feature>
<protein>
    <submittedName>
        <fullName evidence="5">Predicted protein</fullName>
    </submittedName>
</protein>
<dbReference type="RefSeq" id="XP_001884739.1">
    <property type="nucleotide sequence ID" value="XM_001884704.1"/>
</dbReference>
<sequence length="1056" mass="114334">MLHTQPLSYAQRAKNAQNKSNHGDDSPPTSPTLAVKALSIVAAQKDTTIVNFWSQRKEKMAAAAATVPSRDNTTTNGVDTNSWPEVGKVLESASGTTTDEQQEREKENVSHTPRKTKWVPIPPEELQATADALRVKSAKSSRSNSRSNNKRNTTNANANGSTQNQSGRQSTPASTSHSRVNSRSASVHSSPHLFARGRRLPDDQDHSVPPVPTLNGTNANGGGMKAITTTKDDAYRPYQPQPYLPSPITITRNTSTDSPTYPYPHPNYPAFEYPSAGSSHHPLSAMPAPQTMPVPQPYWFHPNPSSGQHSPNYPPHKQAQGMYSMPQPVVHHHASGRKPPEQAAPVVVYGYDVSTPGNGKKAMRGAGPVVFGSIASAQEVTPSPSPGPSMPVPVNVPVPVNGGLAIDELGVRRITTRHGGVEQRGVLNGVGKWEFGTTGLTATGLDDHQLEDTKPLKTNTNTNTNGLVESKPSSGSVSPLVGLGGGLDAFSVKDFGFGFGSRRANVSGANEDEGGQEEGQEGEGEEGERERLVKEQERLVRAAKAKMAELELGSGMQRTEGEEPLVVPQDDNVAVVHSVGGRPRRGSYAGGGYTHSDRGARRGGGGRGAYRGGQAGVYPRGGAYNSSSTSRGGRYSHHHHHQHHHQQYPQQAPFNLSPPPHFQPIEPLQVSVLAPATSGTTYFPPPPPHPHQRYGFEAAAAAYQGLFPTPPHSAHGVHAQVQQVQGMVPPPMPVPLSILSFPLDPTRYYLLGQLEYYLSPQNMAQDFFLRQRVGVEFCFFIFVWFLFTSFCFFFFLSLFATTGEIYAFLKNFFFFFDCCYVPVLFIFSLPFLFLCLFSFSSFLCSSLRPMDSKGWIPIQLLASFNRVRQLTLDITLVRDVLLLSSVAQVHQSGDWVRMGGWESFVLPDAKRSDVDSNDSEAVAVRNQVVVQEGGFTEEFVVGEPAVTTLSGADALVKGEPGRQVEEGSSRQSAGEGGGVRDTPPDVCGEEALEVTEGTGKGPRNVNGGSPQPGYEEVEEELEEEEEEEEEEEDVVFVMGEEAVAVAGTWSPERIAS</sequence>
<feature type="region of interest" description="Disordered" evidence="2">
    <location>
        <begin position="504"/>
        <end position="533"/>
    </location>
</feature>
<dbReference type="GO" id="GO:0005829">
    <property type="term" value="C:cytosol"/>
    <property type="evidence" value="ECO:0007669"/>
    <property type="project" value="TreeGrafter"/>
</dbReference>
<dbReference type="AlphaFoldDB" id="B0DLH4"/>
<evidence type="ECO:0000313" key="5">
    <source>
        <dbReference type="EMBL" id="EDR04567.1"/>
    </source>
</evidence>
<dbReference type="Proteomes" id="UP000001194">
    <property type="component" value="Unassembled WGS sequence"/>
</dbReference>
<organism evidence="6">
    <name type="scientific">Laccaria bicolor (strain S238N-H82 / ATCC MYA-4686)</name>
    <name type="common">Bicoloured deceiver</name>
    <name type="synonym">Laccaria laccata var. bicolor</name>
    <dbReference type="NCBI Taxonomy" id="486041"/>
    <lineage>
        <taxon>Eukaryota</taxon>
        <taxon>Fungi</taxon>
        <taxon>Dikarya</taxon>
        <taxon>Basidiomycota</taxon>
        <taxon>Agaricomycotina</taxon>
        <taxon>Agaricomycetes</taxon>
        <taxon>Agaricomycetidae</taxon>
        <taxon>Agaricales</taxon>
        <taxon>Agaricineae</taxon>
        <taxon>Hydnangiaceae</taxon>
        <taxon>Laccaria</taxon>
    </lineage>
</organism>
<evidence type="ECO:0000313" key="6">
    <source>
        <dbReference type="Proteomes" id="UP000001194"/>
    </source>
</evidence>
<feature type="transmembrane region" description="Helical" evidence="3">
    <location>
        <begin position="779"/>
        <end position="800"/>
    </location>
</feature>
<dbReference type="GO" id="GO:0045727">
    <property type="term" value="P:positive regulation of translation"/>
    <property type="evidence" value="ECO:0007669"/>
    <property type="project" value="TreeGrafter"/>
</dbReference>
<keyword evidence="3" id="KW-0472">Membrane</keyword>
<gene>
    <name evidence="5" type="ORF">LACBIDRAFT_304371</name>
</gene>
<dbReference type="SUPFAM" id="SSF46785">
    <property type="entry name" value="Winged helix' DNA-binding domain"/>
    <property type="match status" value="1"/>
</dbReference>
<dbReference type="EMBL" id="DS547117">
    <property type="protein sequence ID" value="EDR04567.1"/>
    <property type="molecule type" value="Genomic_DNA"/>
</dbReference>
<proteinExistence type="predicted"/>
<dbReference type="GeneID" id="6080408"/>
<feature type="region of interest" description="Disordered" evidence="2">
    <location>
        <begin position="951"/>
        <end position="1036"/>
    </location>
</feature>
<dbReference type="GO" id="GO:0010494">
    <property type="term" value="C:cytoplasmic stress granule"/>
    <property type="evidence" value="ECO:0007669"/>
    <property type="project" value="TreeGrafter"/>
</dbReference>
<dbReference type="HOGENOM" id="CLU_008575_0_0_1"/>
<feature type="region of interest" description="Disordered" evidence="2">
    <location>
        <begin position="451"/>
        <end position="475"/>
    </location>
</feature>
<dbReference type="KEGG" id="lbc:LACBIDRAFT_304371"/>
<feature type="region of interest" description="Disordered" evidence="2">
    <location>
        <begin position="63"/>
        <end position="237"/>
    </location>
</feature>
<dbReference type="PANTHER" id="PTHR22792">
    <property type="entry name" value="LUPUS LA PROTEIN-RELATED"/>
    <property type="match status" value="1"/>
</dbReference>
<feature type="compositionally biased region" description="Gly residues" evidence="2">
    <location>
        <begin position="602"/>
        <end position="615"/>
    </location>
</feature>
<name>B0DLH4_LACBS</name>
<feature type="compositionally biased region" description="Polar residues" evidence="2">
    <location>
        <begin position="160"/>
        <end position="189"/>
    </location>
</feature>
<dbReference type="GO" id="GO:0003723">
    <property type="term" value="F:RNA binding"/>
    <property type="evidence" value="ECO:0007669"/>
    <property type="project" value="UniProtKB-KW"/>
</dbReference>
<feature type="compositionally biased region" description="Polar residues" evidence="2">
    <location>
        <begin position="1"/>
        <end position="20"/>
    </location>
</feature>
<feature type="compositionally biased region" description="Basic residues" evidence="2">
    <location>
        <begin position="634"/>
        <end position="646"/>
    </location>
</feature>
<feature type="region of interest" description="Disordered" evidence="2">
    <location>
        <begin position="1"/>
        <end position="32"/>
    </location>
</feature>
<evidence type="ECO:0000256" key="2">
    <source>
        <dbReference type="SAM" id="MobiDB-lite"/>
    </source>
</evidence>
<keyword evidence="3" id="KW-0812">Transmembrane</keyword>
<feature type="compositionally biased region" description="Acidic residues" evidence="2">
    <location>
        <begin position="1015"/>
        <end position="1034"/>
    </location>
</feature>
<feature type="compositionally biased region" description="Acidic residues" evidence="2">
    <location>
        <begin position="510"/>
        <end position="527"/>
    </location>
</feature>
<feature type="compositionally biased region" description="Low complexity" evidence="2">
    <location>
        <begin position="138"/>
        <end position="159"/>
    </location>
</feature>
<dbReference type="OrthoDB" id="340227at2759"/>
<reference evidence="5 6" key="1">
    <citation type="journal article" date="2008" name="Nature">
        <title>The genome of Laccaria bicolor provides insights into mycorrhizal symbiosis.</title>
        <authorList>
            <person name="Martin F."/>
            <person name="Aerts A."/>
            <person name="Ahren D."/>
            <person name="Brun A."/>
            <person name="Danchin E.G.J."/>
            <person name="Duchaussoy F."/>
            <person name="Gibon J."/>
            <person name="Kohler A."/>
            <person name="Lindquist E."/>
            <person name="Pereda V."/>
            <person name="Salamov A."/>
            <person name="Shapiro H.J."/>
            <person name="Wuyts J."/>
            <person name="Blaudez D."/>
            <person name="Buee M."/>
            <person name="Brokstein P."/>
            <person name="Canbaeck B."/>
            <person name="Cohen D."/>
            <person name="Courty P.E."/>
            <person name="Coutinho P.M."/>
            <person name="Delaruelle C."/>
            <person name="Detter J.C."/>
            <person name="Deveau A."/>
            <person name="DiFazio S."/>
            <person name="Duplessis S."/>
            <person name="Fraissinet-Tachet L."/>
            <person name="Lucic E."/>
            <person name="Frey-Klett P."/>
            <person name="Fourrey C."/>
            <person name="Feussner I."/>
            <person name="Gay G."/>
            <person name="Grimwood J."/>
            <person name="Hoegger P.J."/>
            <person name="Jain P."/>
            <person name="Kilaru S."/>
            <person name="Labbe J."/>
            <person name="Lin Y.C."/>
            <person name="Legue V."/>
            <person name="Le Tacon F."/>
            <person name="Marmeisse R."/>
            <person name="Melayah D."/>
            <person name="Montanini B."/>
            <person name="Muratet M."/>
            <person name="Nehls U."/>
            <person name="Niculita-Hirzel H."/>
            <person name="Oudot-Le Secq M.P."/>
            <person name="Peter M."/>
            <person name="Quesneville H."/>
            <person name="Rajashekar B."/>
            <person name="Reich M."/>
            <person name="Rouhier N."/>
            <person name="Schmutz J."/>
            <person name="Yin T."/>
            <person name="Chalot M."/>
            <person name="Henrissat B."/>
            <person name="Kuees U."/>
            <person name="Lucas S."/>
            <person name="Van de Peer Y."/>
            <person name="Podila G.K."/>
            <person name="Polle A."/>
            <person name="Pukkila P.J."/>
            <person name="Richardson P.M."/>
            <person name="Rouze P."/>
            <person name="Sanders I.R."/>
            <person name="Stajich J.E."/>
            <person name="Tunlid A."/>
            <person name="Tuskan G."/>
            <person name="Grigoriev I.V."/>
        </authorList>
    </citation>
    <scope>NUCLEOTIDE SEQUENCE [LARGE SCALE GENOMIC DNA]</scope>
    <source>
        <strain evidence="6">S238N-H82 / ATCC MYA-4686</strain>
    </source>
</reference>
<keyword evidence="3" id="KW-1133">Transmembrane helix</keyword>
<feature type="domain" description="HTH La-type RNA-binding" evidence="4">
    <location>
        <begin position="830"/>
        <end position="899"/>
    </location>
</feature>